<organism evidence="2 3">
    <name type="scientific">Melaminivora suipulveris</name>
    <dbReference type="NCBI Taxonomy" id="2109913"/>
    <lineage>
        <taxon>Bacteria</taxon>
        <taxon>Pseudomonadati</taxon>
        <taxon>Pseudomonadota</taxon>
        <taxon>Betaproteobacteria</taxon>
        <taxon>Burkholderiales</taxon>
        <taxon>Comamonadaceae</taxon>
        <taxon>Melaminivora</taxon>
    </lineage>
</organism>
<keyword evidence="2" id="KW-0378">Hydrolase</keyword>
<name>A0A2R3QFI6_9BURK</name>
<dbReference type="Proteomes" id="UP000237925">
    <property type="component" value="Chromosome"/>
</dbReference>
<sequence length="850" mass="91335">MNVIAADDRPARDWTQAFAWLNERAQERAVPLCAAVVLVPYAQLMAQARRQWQEAYPQGFAPRFETTRNWAGQFAAPRAQPTEYTGERARDAITARALLARAGLAAHVDLLVGPLLEMAEQLAPAAAAVPPERRAAWGDVARALLPASSEGSAVQLEAAAAQVALEWVLSSRHGSDALFGEQARASARLLLVIEGLQPDPLAQALLAHWEDDGCAMALHDAPAPAAVARVALHATEDGEAEAQRAAACVLAHLADGRAPVALVATDRALTRRVSALLQQAGVPLQDETGWTLSTTRAAARVMAALRACAWGAGSDAVLDWLKHCPAAEQQDVRALERWLRKSGAHRWSAAADELAARAEQHPLPAALAARCQDWRAPLQGRRSLSDWLAALRALLQATQAWEVLAADAAGARVLAELHLPPGLDGALSDAEGAHQRLDLPEFTRWAGDVLECARHRPDYPAGAPVVVLPLAQVLGRPFAALVMPGCDEKRLQSTPEPPGAWTAAQRQALGLPTREALAQAQLHAWRCALATVQVDVVWRMGEGGEPLLPSPLVQALQLDGHAAHGRDANVARPIAAAPVERPSADGSALGLARLSASAYDDLRQCPYRFFALRMLGLQDDDELDGRVGKRDFGAWLHAALQHFHEALRADAQAERSALMDAAAERASREMRLQDGDFLPYSSAWPGLRSGYLAWLAEHEAGTGAAFERAEERARQPLAGIELVGKLDRVDLMPAPGDAAPGYLVIDYKCEDARKTADRVKPGAEDTQLAFYAALMPPGSVLRAAYVNVGERGATRLHEQTDVLAQRERLLAGIAQDVQRIASGEPLQALGEGSACTWCAARGLCRRDFWK</sequence>
<dbReference type="SUPFAM" id="SSF52540">
    <property type="entry name" value="P-loop containing nucleoside triphosphate hydrolases"/>
    <property type="match status" value="1"/>
</dbReference>
<dbReference type="OrthoDB" id="9761147at2"/>
<evidence type="ECO:0000313" key="2">
    <source>
        <dbReference type="EMBL" id="AVO50538.1"/>
    </source>
</evidence>
<dbReference type="EMBL" id="CP027667">
    <property type="protein sequence ID" value="AVO50538.1"/>
    <property type="molecule type" value="Genomic_DNA"/>
</dbReference>
<dbReference type="InterPro" id="IPR038726">
    <property type="entry name" value="PDDEXK_AddAB-type"/>
</dbReference>
<gene>
    <name evidence="2" type="ORF">C6568_15835</name>
</gene>
<evidence type="ECO:0000313" key="3">
    <source>
        <dbReference type="Proteomes" id="UP000237925"/>
    </source>
</evidence>
<dbReference type="InterPro" id="IPR027417">
    <property type="entry name" value="P-loop_NTPase"/>
</dbReference>
<keyword evidence="3" id="KW-1185">Reference proteome</keyword>
<dbReference type="Pfam" id="PF12705">
    <property type="entry name" value="PDDEXK_1"/>
    <property type="match status" value="1"/>
</dbReference>
<dbReference type="Gene3D" id="3.90.320.10">
    <property type="match status" value="1"/>
</dbReference>
<dbReference type="InterPro" id="IPR011604">
    <property type="entry name" value="PDDEXK-like_dom_sf"/>
</dbReference>
<reference evidence="2 3" key="1">
    <citation type="submission" date="2018-03" db="EMBL/GenBank/DDBJ databases">
        <title>Genome sequencing of Melaminivora sp.</title>
        <authorList>
            <person name="Kim S.-J."/>
            <person name="Heo J."/>
            <person name="Ahn J.-H."/>
            <person name="Kwon S.-W."/>
        </authorList>
    </citation>
    <scope>NUCLEOTIDE SEQUENCE [LARGE SCALE GENOMIC DNA]</scope>
    <source>
        <strain evidence="2 3">SC2-9</strain>
    </source>
</reference>
<proteinExistence type="predicted"/>
<feature type="domain" description="PD-(D/E)XK endonuclease-like" evidence="1">
    <location>
        <begin position="593"/>
        <end position="845"/>
    </location>
</feature>
<dbReference type="KEGG" id="mela:C6568_15835"/>
<keyword evidence="2" id="KW-0269">Exonuclease</keyword>
<dbReference type="RefSeq" id="WP_106684989.1">
    <property type="nucleotide sequence ID" value="NZ_CP027667.1"/>
</dbReference>
<accession>A0A2R3QFI6</accession>
<protein>
    <submittedName>
        <fullName evidence="2">Exonuclease</fullName>
    </submittedName>
</protein>
<dbReference type="AlphaFoldDB" id="A0A2R3QFI6"/>
<keyword evidence="2" id="KW-0540">Nuclease</keyword>
<evidence type="ECO:0000259" key="1">
    <source>
        <dbReference type="Pfam" id="PF12705"/>
    </source>
</evidence>
<dbReference type="GO" id="GO:0004527">
    <property type="term" value="F:exonuclease activity"/>
    <property type="evidence" value="ECO:0007669"/>
    <property type="project" value="UniProtKB-KW"/>
</dbReference>